<keyword evidence="1" id="KW-1185">Reference proteome</keyword>
<sequence>MAPVDWQSSKDWQTIIMELQNTARGLWENYEEEKGLPASSRYTLPCLTSDSQPPNNINSSAILSYFRAIRTAGMTLPHHTRDIEEVIGQLEKIRPQNSSEIQVSVPADAFEWKCFILTVFQQFSKCMDQIHTLETKGQLRPSG</sequence>
<evidence type="ECO:0000313" key="1">
    <source>
        <dbReference type="Proteomes" id="UP000694863"/>
    </source>
</evidence>
<protein>
    <submittedName>
        <fullName evidence="2">Interleukin-31</fullName>
    </submittedName>
</protein>
<reference evidence="2" key="1">
    <citation type="submission" date="2025-08" db="UniProtKB">
        <authorList>
            <consortium name="RefSeq"/>
        </authorList>
    </citation>
    <scope>IDENTIFICATION</scope>
</reference>
<dbReference type="RefSeq" id="XP_045152655.1">
    <property type="nucleotide sequence ID" value="XM_045296720.1"/>
</dbReference>
<organism evidence="1 2">
    <name type="scientific">Echinops telfairi</name>
    <name type="common">Lesser hedgehog tenrec</name>
    <dbReference type="NCBI Taxonomy" id="9371"/>
    <lineage>
        <taxon>Eukaryota</taxon>
        <taxon>Metazoa</taxon>
        <taxon>Chordata</taxon>
        <taxon>Craniata</taxon>
        <taxon>Vertebrata</taxon>
        <taxon>Euteleostomi</taxon>
        <taxon>Mammalia</taxon>
        <taxon>Eutheria</taxon>
        <taxon>Afrotheria</taxon>
        <taxon>Tenrecidae</taxon>
        <taxon>Tenrecinae</taxon>
        <taxon>Echinops</taxon>
    </lineage>
</organism>
<proteinExistence type="predicted"/>
<dbReference type="Proteomes" id="UP000694863">
    <property type="component" value="Unplaced"/>
</dbReference>
<gene>
    <name evidence="2" type="primary">IL31</name>
</gene>
<evidence type="ECO:0000313" key="2">
    <source>
        <dbReference type="RefSeq" id="XP_045152655.1"/>
    </source>
</evidence>
<name>A0AC55DLN5_ECHTE</name>
<accession>A0AC55DLN5</accession>